<keyword evidence="2" id="KW-0805">Transcription regulation</keyword>
<dbReference type="GO" id="GO:0000785">
    <property type="term" value="C:chromatin"/>
    <property type="evidence" value="ECO:0007669"/>
    <property type="project" value="TreeGrafter"/>
</dbReference>
<evidence type="ECO:0000259" key="7">
    <source>
        <dbReference type="PROSITE" id="PS50252"/>
    </source>
</evidence>
<dbReference type="PRINTS" id="PR00937">
    <property type="entry name" value="TBOX"/>
</dbReference>
<evidence type="ECO:0000256" key="3">
    <source>
        <dbReference type="ARBA" id="ARBA00023125"/>
    </source>
</evidence>
<dbReference type="GO" id="GO:0005634">
    <property type="term" value="C:nucleus"/>
    <property type="evidence" value="ECO:0007669"/>
    <property type="project" value="UniProtKB-SubCell"/>
</dbReference>
<name>A0A820TZ96_9BILA</name>
<dbReference type="Proteomes" id="UP000663866">
    <property type="component" value="Unassembled WGS sequence"/>
</dbReference>
<feature type="domain" description="T-box" evidence="7">
    <location>
        <begin position="3"/>
        <end position="155"/>
    </location>
</feature>
<dbReference type="GO" id="GO:0001708">
    <property type="term" value="P:cell fate specification"/>
    <property type="evidence" value="ECO:0007669"/>
    <property type="project" value="TreeGrafter"/>
</dbReference>
<evidence type="ECO:0000256" key="6">
    <source>
        <dbReference type="PROSITE-ProRule" id="PRU00201"/>
    </source>
</evidence>
<dbReference type="GO" id="GO:0000978">
    <property type="term" value="F:RNA polymerase II cis-regulatory region sequence-specific DNA binding"/>
    <property type="evidence" value="ECO:0007669"/>
    <property type="project" value="InterPro"/>
</dbReference>
<proteinExistence type="predicted"/>
<accession>A0A820TZ96</accession>
<comment type="caution">
    <text evidence="8">The sequence shown here is derived from an EMBL/GenBank/DDBJ whole genome shotgun (WGS) entry which is preliminary data.</text>
</comment>
<keyword evidence="3 6" id="KW-0238">DNA-binding</keyword>
<dbReference type="Gene3D" id="2.60.40.820">
    <property type="entry name" value="Transcription factor, T-box"/>
    <property type="match status" value="1"/>
</dbReference>
<dbReference type="GO" id="GO:0000981">
    <property type="term" value="F:DNA-binding transcription factor activity, RNA polymerase II-specific"/>
    <property type="evidence" value="ECO:0007669"/>
    <property type="project" value="TreeGrafter"/>
</dbReference>
<dbReference type="PANTHER" id="PTHR11267:SF195">
    <property type="entry name" value="OPTOMOTOR-BLIND-RELATED-GENE-1, ISOFORM A"/>
    <property type="match status" value="1"/>
</dbReference>
<dbReference type="InterPro" id="IPR036960">
    <property type="entry name" value="T-box_sf"/>
</dbReference>
<dbReference type="GO" id="GO:0045893">
    <property type="term" value="P:positive regulation of DNA-templated transcription"/>
    <property type="evidence" value="ECO:0007669"/>
    <property type="project" value="InterPro"/>
</dbReference>
<evidence type="ECO:0000313" key="9">
    <source>
        <dbReference type="Proteomes" id="UP000663866"/>
    </source>
</evidence>
<feature type="non-terminal residue" evidence="8">
    <location>
        <position position="1"/>
    </location>
</feature>
<dbReference type="InterPro" id="IPR046360">
    <property type="entry name" value="T-box_DNA-bd"/>
</dbReference>
<dbReference type="SUPFAM" id="SSF49417">
    <property type="entry name" value="p53-like transcription factors"/>
    <property type="match status" value="1"/>
</dbReference>
<comment type="caution">
    <text evidence="6">Lacks conserved residue(s) required for the propagation of feature annotation.</text>
</comment>
<evidence type="ECO:0000256" key="1">
    <source>
        <dbReference type="ARBA" id="ARBA00004123"/>
    </source>
</evidence>
<organism evidence="8 9">
    <name type="scientific">Rotaria magnacalcarata</name>
    <dbReference type="NCBI Taxonomy" id="392030"/>
    <lineage>
        <taxon>Eukaryota</taxon>
        <taxon>Metazoa</taxon>
        <taxon>Spiralia</taxon>
        <taxon>Gnathifera</taxon>
        <taxon>Rotifera</taxon>
        <taxon>Eurotatoria</taxon>
        <taxon>Bdelloidea</taxon>
        <taxon>Philodinida</taxon>
        <taxon>Philodinidae</taxon>
        <taxon>Rotaria</taxon>
    </lineage>
</organism>
<evidence type="ECO:0000313" key="8">
    <source>
        <dbReference type="EMBL" id="CAF4474596.1"/>
    </source>
</evidence>
<gene>
    <name evidence="8" type="ORF">OVN521_LOCUS39233</name>
</gene>
<evidence type="ECO:0000256" key="4">
    <source>
        <dbReference type="ARBA" id="ARBA00023163"/>
    </source>
</evidence>
<dbReference type="Pfam" id="PF00907">
    <property type="entry name" value="T-box"/>
    <property type="match status" value="1"/>
</dbReference>
<comment type="subcellular location">
    <subcellularLocation>
        <location evidence="1 6">Nucleus</location>
    </subcellularLocation>
</comment>
<sequence length="155" mass="17879">MAIESKSLWDEFDKLGTEMIVTRSGRRMFPTLQVKIYGMDPTATYLLMVDFIPLDDKRYRYAFYSSSWVVAGKADPHCPGRFHVHPDSPQTGASWMKNVVSFDKLKLTNNLLDENGHIILNSMHRYQPRVHCVYSPSSKADELLVQQTQAFRTFT</sequence>
<keyword evidence="9" id="KW-1185">Reference proteome</keyword>
<dbReference type="AlphaFoldDB" id="A0A820TZ96"/>
<dbReference type="PROSITE" id="PS01283">
    <property type="entry name" value="TBOX_1"/>
    <property type="match status" value="1"/>
</dbReference>
<dbReference type="PANTHER" id="PTHR11267">
    <property type="entry name" value="T-BOX PROTEIN-RELATED"/>
    <property type="match status" value="1"/>
</dbReference>
<dbReference type="InterPro" id="IPR018186">
    <property type="entry name" value="TF_T-box_CS"/>
</dbReference>
<reference evidence="8" key="1">
    <citation type="submission" date="2021-02" db="EMBL/GenBank/DDBJ databases">
        <authorList>
            <person name="Nowell W R."/>
        </authorList>
    </citation>
    <scope>NUCLEOTIDE SEQUENCE</scope>
</reference>
<evidence type="ECO:0000256" key="5">
    <source>
        <dbReference type="ARBA" id="ARBA00023242"/>
    </source>
</evidence>
<protein>
    <recommendedName>
        <fullName evidence="7">T-box domain-containing protein</fullName>
    </recommendedName>
</protein>
<dbReference type="PROSITE" id="PS50252">
    <property type="entry name" value="TBOX_3"/>
    <property type="match status" value="1"/>
</dbReference>
<dbReference type="EMBL" id="CAJOBG010049607">
    <property type="protein sequence ID" value="CAF4474596.1"/>
    <property type="molecule type" value="Genomic_DNA"/>
</dbReference>
<dbReference type="PROSITE" id="PS01264">
    <property type="entry name" value="TBOX_2"/>
    <property type="match status" value="1"/>
</dbReference>
<dbReference type="InterPro" id="IPR008967">
    <property type="entry name" value="p53-like_TF_DNA-bd_sf"/>
</dbReference>
<dbReference type="InterPro" id="IPR001699">
    <property type="entry name" value="TF_T-box"/>
</dbReference>
<keyword evidence="5 6" id="KW-0539">Nucleus</keyword>
<keyword evidence="4" id="KW-0804">Transcription</keyword>
<dbReference type="SMART" id="SM00425">
    <property type="entry name" value="TBOX"/>
    <property type="match status" value="1"/>
</dbReference>
<evidence type="ECO:0000256" key="2">
    <source>
        <dbReference type="ARBA" id="ARBA00023015"/>
    </source>
</evidence>